<keyword evidence="4 8" id="KW-1133">Transmembrane helix</keyword>
<evidence type="ECO:0000256" key="7">
    <source>
        <dbReference type="SAM" id="MobiDB-lite"/>
    </source>
</evidence>
<dbReference type="GeneID" id="30212851"/>
<evidence type="ECO:0000313" key="9">
    <source>
        <dbReference type="EMBL" id="WVW83146.1"/>
    </source>
</evidence>
<feature type="transmembrane region" description="Helical" evidence="8">
    <location>
        <begin position="448"/>
        <end position="471"/>
    </location>
</feature>
<dbReference type="RefSeq" id="XP_065726102.1">
    <property type="nucleotide sequence ID" value="XM_065870030.1"/>
</dbReference>
<evidence type="ECO:0008006" key="11">
    <source>
        <dbReference type="Google" id="ProtNLM"/>
    </source>
</evidence>
<dbReference type="AlphaFoldDB" id="A0AAJ8K8F6"/>
<keyword evidence="5" id="KW-0406">Ion transport</keyword>
<evidence type="ECO:0000313" key="10">
    <source>
        <dbReference type="Proteomes" id="UP000092730"/>
    </source>
</evidence>
<evidence type="ECO:0000256" key="5">
    <source>
        <dbReference type="ARBA" id="ARBA00023065"/>
    </source>
</evidence>
<feature type="compositionally biased region" description="Basic residues" evidence="7">
    <location>
        <begin position="1"/>
        <end position="14"/>
    </location>
</feature>
<dbReference type="PANTHER" id="PTHR33281">
    <property type="entry name" value="UPF0187 PROTEIN YNEE"/>
    <property type="match status" value="1"/>
</dbReference>
<keyword evidence="2" id="KW-0813">Transport</keyword>
<dbReference type="PANTHER" id="PTHR33281:SF21">
    <property type="entry name" value="MEMBRANE PROTEIN"/>
    <property type="match status" value="1"/>
</dbReference>
<evidence type="ECO:0000256" key="3">
    <source>
        <dbReference type="ARBA" id="ARBA00022692"/>
    </source>
</evidence>
<dbReference type="Pfam" id="PF25539">
    <property type="entry name" value="Bestrophin_2"/>
    <property type="match status" value="1"/>
</dbReference>
<keyword evidence="6 8" id="KW-0472">Membrane</keyword>
<feature type="region of interest" description="Disordered" evidence="7">
    <location>
        <begin position="232"/>
        <end position="281"/>
    </location>
</feature>
<evidence type="ECO:0000256" key="1">
    <source>
        <dbReference type="ARBA" id="ARBA00004141"/>
    </source>
</evidence>
<dbReference type="EMBL" id="CP144543">
    <property type="protein sequence ID" value="WVW83146.1"/>
    <property type="molecule type" value="Genomic_DNA"/>
</dbReference>
<dbReference type="InterPro" id="IPR044669">
    <property type="entry name" value="YneE/VCCN1/2-like"/>
</dbReference>
<accession>A0AAJ8K8F6</accession>
<organism evidence="9 10">
    <name type="scientific">Kwoniella bestiolae CBS 10118</name>
    <dbReference type="NCBI Taxonomy" id="1296100"/>
    <lineage>
        <taxon>Eukaryota</taxon>
        <taxon>Fungi</taxon>
        <taxon>Dikarya</taxon>
        <taxon>Basidiomycota</taxon>
        <taxon>Agaricomycotina</taxon>
        <taxon>Tremellomycetes</taxon>
        <taxon>Tremellales</taxon>
        <taxon>Cryptococcaceae</taxon>
        <taxon>Kwoniella</taxon>
    </lineage>
</organism>
<feature type="compositionally biased region" description="Polar residues" evidence="7">
    <location>
        <begin position="238"/>
        <end position="251"/>
    </location>
</feature>
<feature type="transmembrane region" description="Helical" evidence="8">
    <location>
        <begin position="418"/>
        <end position="441"/>
    </location>
</feature>
<evidence type="ECO:0000256" key="2">
    <source>
        <dbReference type="ARBA" id="ARBA00022448"/>
    </source>
</evidence>
<keyword evidence="3 8" id="KW-0812">Transmembrane</keyword>
<feature type="region of interest" description="Disordered" evidence="7">
    <location>
        <begin position="125"/>
        <end position="174"/>
    </location>
</feature>
<feature type="region of interest" description="Disordered" evidence="7">
    <location>
        <begin position="1"/>
        <end position="20"/>
    </location>
</feature>
<dbReference type="KEGG" id="kbi:30212851"/>
<keyword evidence="10" id="KW-1185">Reference proteome</keyword>
<feature type="compositionally biased region" description="Basic and acidic residues" evidence="7">
    <location>
        <begin position="161"/>
        <end position="174"/>
    </location>
</feature>
<proteinExistence type="predicted"/>
<evidence type="ECO:0000256" key="6">
    <source>
        <dbReference type="ARBA" id="ARBA00023136"/>
    </source>
</evidence>
<evidence type="ECO:0000256" key="4">
    <source>
        <dbReference type="ARBA" id="ARBA00022989"/>
    </source>
</evidence>
<comment type="subcellular location">
    <subcellularLocation>
        <location evidence="1">Membrane</location>
        <topology evidence="1">Multi-pass membrane protein</topology>
    </subcellularLocation>
</comment>
<gene>
    <name evidence="9" type="ORF">I302_105164</name>
</gene>
<evidence type="ECO:0000256" key="8">
    <source>
        <dbReference type="SAM" id="Phobius"/>
    </source>
</evidence>
<dbReference type="GO" id="GO:0005254">
    <property type="term" value="F:chloride channel activity"/>
    <property type="evidence" value="ECO:0007669"/>
    <property type="project" value="InterPro"/>
</dbReference>
<feature type="compositionally biased region" description="Acidic residues" evidence="7">
    <location>
        <begin position="136"/>
        <end position="146"/>
    </location>
</feature>
<name>A0AAJ8K8F6_9TREE</name>
<sequence>MARRRVPTRYHPKTKSPPSKLKTRLDLLTYAFSRLPPRQLPILALYAYLVVYSAERGWVNKESLGKGGASIVGVLSMVTGLLVSYRFSSAITKWDEGRQVWAAVRITIRDGMRMLSIPPPASLGANSLQSSPVDLGESENDVEADSQPEKFDELQNTDADPSSKSKGTAEAKKDPIAERVDELAGLLVGFAFALQHHLHGTRPLPQAPLCDLLPISYLSSLKRTDARVRFAESHAGPSGSSTLSTPNSNLKTTDDSLRPGLRRRSTGPPTQQEKDQAGEDEWELSNLRYKAEEAVTKLAEAVALSGTAGNEGLDLELKQQLNQLNIQNQDQEHPITEEGVGLKPIQIQKSNLHSPNPPNLPLAILKLIESYIIGLSSISGEGGWNDSKRERGLGVVKALSENLGEAERLSSNPPPLPLTLHLSHLLIIYLGALPCSLLCVVNGYSRVLITLIAGWCLLGLEALIGEVGGVFGSSENHLPLPLFTQQILNESLDILPSFLEYYKNRLMVRNKNREGVMEEIEELERKQRRNLGEWVPTF</sequence>
<reference evidence="9" key="2">
    <citation type="submission" date="2024-02" db="EMBL/GenBank/DDBJ databases">
        <title>Comparative genomics of Cryptococcus and Kwoniella reveals pathogenesis evolution and contrasting modes of karyotype evolution via chromosome fusion or intercentromeric recombination.</title>
        <authorList>
            <person name="Coelho M.A."/>
            <person name="David-Palma M."/>
            <person name="Shea T."/>
            <person name="Bowers K."/>
            <person name="McGinley-Smith S."/>
            <person name="Mohammad A.W."/>
            <person name="Gnirke A."/>
            <person name="Yurkov A.M."/>
            <person name="Nowrousian M."/>
            <person name="Sun S."/>
            <person name="Cuomo C.A."/>
            <person name="Heitman J."/>
        </authorList>
    </citation>
    <scope>NUCLEOTIDE SEQUENCE</scope>
    <source>
        <strain evidence="9">CBS 10118</strain>
    </source>
</reference>
<dbReference type="GO" id="GO:0016020">
    <property type="term" value="C:membrane"/>
    <property type="evidence" value="ECO:0007669"/>
    <property type="project" value="UniProtKB-SubCell"/>
</dbReference>
<reference evidence="9" key="1">
    <citation type="submission" date="2013-07" db="EMBL/GenBank/DDBJ databases">
        <authorList>
            <consortium name="The Broad Institute Genome Sequencing Platform"/>
            <person name="Cuomo C."/>
            <person name="Litvintseva A."/>
            <person name="Chen Y."/>
            <person name="Heitman J."/>
            <person name="Sun S."/>
            <person name="Springer D."/>
            <person name="Dromer F."/>
            <person name="Young S.K."/>
            <person name="Zeng Q."/>
            <person name="Gargeya S."/>
            <person name="Fitzgerald M."/>
            <person name="Abouelleil A."/>
            <person name="Alvarado L."/>
            <person name="Berlin A.M."/>
            <person name="Chapman S.B."/>
            <person name="Dewar J."/>
            <person name="Goldberg J."/>
            <person name="Griggs A."/>
            <person name="Gujja S."/>
            <person name="Hansen M."/>
            <person name="Howarth C."/>
            <person name="Imamovic A."/>
            <person name="Larimer J."/>
            <person name="McCowan C."/>
            <person name="Murphy C."/>
            <person name="Pearson M."/>
            <person name="Priest M."/>
            <person name="Roberts A."/>
            <person name="Saif S."/>
            <person name="Shea T."/>
            <person name="Sykes S."/>
            <person name="Wortman J."/>
            <person name="Nusbaum C."/>
            <person name="Birren B."/>
        </authorList>
    </citation>
    <scope>NUCLEOTIDE SEQUENCE</scope>
    <source>
        <strain evidence="9">CBS 10118</strain>
    </source>
</reference>
<dbReference type="Proteomes" id="UP000092730">
    <property type="component" value="Chromosome 3"/>
</dbReference>
<protein>
    <recommendedName>
        <fullName evidence="11">Bestrophin</fullName>
    </recommendedName>
</protein>